<dbReference type="KEGG" id="tva:4742254"/>
<dbReference type="VEuPathDB" id="TrichDB:TVAGG3_0713690"/>
<dbReference type="EMBL" id="DS113461">
    <property type="protein sequence ID" value="EAY04960.1"/>
    <property type="molecule type" value="Genomic_DNA"/>
</dbReference>
<dbReference type="AlphaFoldDB" id="A2DST7"/>
<evidence type="ECO:0000313" key="6">
    <source>
        <dbReference type="EMBL" id="EAX92920.1"/>
    </source>
</evidence>
<dbReference type="Gene3D" id="3.30.1740.20">
    <property type="entry name" value="Ribosomal protein S26e"/>
    <property type="match status" value="1"/>
</dbReference>
<dbReference type="VEuPathDB" id="TrichDB:TVAGG3_0933990"/>
<dbReference type="EMBL" id="DS113247">
    <property type="protein sequence ID" value="EAY16028.1"/>
    <property type="molecule type" value="Genomic_DNA"/>
</dbReference>
<dbReference type="Pfam" id="PF01283">
    <property type="entry name" value="Ribosomal_S26e"/>
    <property type="match status" value="1"/>
</dbReference>
<dbReference type="EMBL" id="DS113940">
    <property type="protein sequence ID" value="EAX92920.1"/>
    <property type="molecule type" value="Genomic_DNA"/>
</dbReference>
<dbReference type="RefSeq" id="XP_001328251.1">
    <property type="nucleotide sequence ID" value="XM_001328216.1"/>
</dbReference>
<dbReference type="OrthoDB" id="10262653at2759"/>
<evidence type="ECO:0000256" key="3">
    <source>
        <dbReference type="ARBA" id="ARBA00023274"/>
    </source>
</evidence>
<evidence type="ECO:0000256" key="2">
    <source>
        <dbReference type="ARBA" id="ARBA00022980"/>
    </source>
</evidence>
<dbReference type="KEGG" id="tva:4762825"/>
<dbReference type="EMBL" id="DS115275">
    <property type="protein sequence ID" value="EAX84621.1"/>
    <property type="molecule type" value="Genomic_DNA"/>
</dbReference>
<dbReference type="KEGG" id="tva:4769241"/>
<name>A2DST7_TRIV3</name>
<dbReference type="VEuPathDB" id="TrichDB:TVAGG3_0035940"/>
<evidence type="ECO:0000313" key="14">
    <source>
        <dbReference type="Proteomes" id="UP000001542"/>
    </source>
</evidence>
<evidence type="ECO:0000313" key="12">
    <source>
        <dbReference type="EMBL" id="EAY16028.1"/>
    </source>
</evidence>
<dbReference type="GO" id="GO:0006412">
    <property type="term" value="P:translation"/>
    <property type="evidence" value="ECO:0007669"/>
    <property type="project" value="InterPro"/>
</dbReference>
<reference evidence="13" key="1">
    <citation type="submission" date="2006-10" db="EMBL/GenBank/DDBJ databases">
        <authorList>
            <person name="Amadeo P."/>
            <person name="Zhao Q."/>
            <person name="Wortman J."/>
            <person name="Fraser-Liggett C."/>
            <person name="Carlton J."/>
        </authorList>
    </citation>
    <scope>NUCLEOTIDE SEQUENCE</scope>
    <source>
        <strain evidence="13">G3</strain>
    </source>
</reference>
<dbReference type="RefSeq" id="XP_001328709.1">
    <property type="nucleotide sequence ID" value="XM_001328674.1"/>
</dbReference>
<dbReference type="eggNOG" id="KOG1768">
    <property type="taxonomic scope" value="Eukaryota"/>
</dbReference>
<dbReference type="InterPro" id="IPR038551">
    <property type="entry name" value="Ribosomal_eS26_sf"/>
</dbReference>
<evidence type="ECO:0007829" key="15">
    <source>
        <dbReference type="PDB" id="5XYI"/>
    </source>
</evidence>
<dbReference type="RefSeq" id="XP_001320218.1">
    <property type="nucleotide sequence ID" value="XM_001320183.1"/>
</dbReference>
<evidence type="ECO:0000313" key="7">
    <source>
        <dbReference type="EMBL" id="EAY04960.1"/>
    </source>
</evidence>
<dbReference type="GO" id="GO:0003735">
    <property type="term" value="F:structural constituent of ribosome"/>
    <property type="evidence" value="ECO:0000318"/>
    <property type="project" value="GO_Central"/>
</dbReference>
<keyword evidence="3 4" id="KW-0687">Ribonucleoprotein</keyword>
<keyword evidence="2 4" id="KW-0689">Ribosomal protein</keyword>
<dbReference type="PDBsum" id="5XYI"/>
<sequence length="118" mass="13858">MPVKRRNHGRSKMNRGHTRTVNCMNCGRQVPKDKAITRFAIKNMVDASSAKDVSDACIYQGYELPKTYQKQYYCVSCAVHRHVVRPRNVNVRRNRVPLFLKLRLEKLEQRNAQRLSKE</sequence>
<dbReference type="EMBL" id="DS113322">
    <property type="protein sequence ID" value="EAY11288.1"/>
    <property type="molecule type" value="Genomic_DNA"/>
</dbReference>
<comment type="similarity">
    <text evidence="1 4">Belongs to the eukaryotic ribosomal protein eS26 family.</text>
</comment>
<dbReference type="RefSeq" id="XP_001305850.1">
    <property type="nucleotide sequence ID" value="XM_001305849.1"/>
</dbReference>
<dbReference type="VEuPathDB" id="TrichDB:TVAGG3_0438940"/>
<evidence type="ECO:0000313" key="13">
    <source>
        <dbReference type="EMBL" id="EAY16486.1"/>
    </source>
</evidence>
<dbReference type="FunCoup" id="A2DST7">
    <property type="interactions" value="549"/>
</dbReference>
<evidence type="ECO:0000313" key="11">
    <source>
        <dbReference type="EMBL" id="EAY13350.1"/>
    </source>
</evidence>
<evidence type="ECO:0000313" key="10">
    <source>
        <dbReference type="EMBL" id="EAY11288.1"/>
    </source>
</evidence>
<dbReference type="GO" id="GO:0022627">
    <property type="term" value="C:cytosolic small ribosomal subunit"/>
    <property type="evidence" value="ECO:0000318"/>
    <property type="project" value="GO_Central"/>
</dbReference>
<dbReference type="RefSeq" id="XP_001323511.1">
    <property type="nucleotide sequence ID" value="XM_001323476.1"/>
</dbReference>
<dbReference type="OMA" id="RDICEVI"/>
<dbReference type="VEuPathDB" id="TrichDB:TVAGG3_0173190"/>
<dbReference type="VEuPathDB" id="TrichDB:TVAGG3_0693520"/>
<dbReference type="EMBL" id="DS113388">
    <property type="protein sequence ID" value="EAY07995.1"/>
    <property type="molecule type" value="Genomic_DNA"/>
</dbReference>
<dbReference type="KEGG" id="tva:4774495"/>
<dbReference type="VEuPathDB" id="TrichDB:TVAGG3_0962480"/>
<evidence type="ECO:0000313" key="9">
    <source>
        <dbReference type="EMBL" id="EAY08129.1"/>
    </source>
</evidence>
<protein>
    <recommendedName>
        <fullName evidence="4">40S ribosomal protein S26</fullName>
    </recommendedName>
</protein>
<dbReference type="VEuPathDB" id="TrichDB:TVAGG3_0414860"/>
<dbReference type="KEGG" id="tva:4771327"/>
<evidence type="ECO:0000256" key="4">
    <source>
        <dbReference type="RuleBase" id="RU363128"/>
    </source>
</evidence>
<dbReference type="RefSeq" id="XP_001317183.1">
    <property type="nucleotide sequence ID" value="XM_001317148.1"/>
</dbReference>
<dbReference type="SMR" id="A2DST7"/>
<dbReference type="EMBL" id="DS113287">
    <property type="protein sequence ID" value="EAY13350.1"/>
    <property type="molecule type" value="Genomic_DNA"/>
</dbReference>
<evidence type="ECO:0000313" key="5">
    <source>
        <dbReference type="EMBL" id="EAX84621.1"/>
    </source>
</evidence>
<evidence type="ECO:0000313" key="8">
    <source>
        <dbReference type="EMBL" id="EAY07995.1"/>
    </source>
</evidence>
<proteinExistence type="evidence at protein level"/>
<dbReference type="PANTHER" id="PTHR12538:SF0">
    <property type="entry name" value="40S RIBOSOMAL PROTEIN S26"/>
    <property type="match status" value="1"/>
</dbReference>
<dbReference type="GO" id="GO:0003729">
    <property type="term" value="F:mRNA binding"/>
    <property type="evidence" value="ECO:0000318"/>
    <property type="project" value="GO_Central"/>
</dbReference>
<dbReference type="RefSeq" id="XP_001320352.1">
    <property type="nucleotide sequence ID" value="XM_001320317.1"/>
</dbReference>
<keyword evidence="15" id="KW-0002">3D-structure</keyword>
<evidence type="ECO:0000256" key="1">
    <source>
        <dbReference type="ARBA" id="ARBA00008596"/>
    </source>
</evidence>
<dbReference type="KEGG" id="tva:4766023"/>
<dbReference type="EMBL" id="DS113384">
    <property type="protein sequence ID" value="EAY08129.1"/>
    <property type="molecule type" value="Genomic_DNA"/>
</dbReference>
<accession>A2DST7</accession>
<dbReference type="VEuPathDB" id="TrichDB:TVAG_277940"/>
<dbReference type="PANTHER" id="PTHR12538">
    <property type="entry name" value="40S RIBOSOMAL PROTEIN S26"/>
    <property type="match status" value="1"/>
</dbReference>
<dbReference type="RefSeq" id="XP_001297551.1">
    <property type="nucleotide sequence ID" value="XM_001297550.1"/>
</dbReference>
<dbReference type="VEuPathDB" id="TrichDB:TVAGG3_0282590"/>
<gene>
    <name evidence="7" type="ORF">TVAG_040120</name>
    <name evidence="10" type="ORF">TVAG_061920</name>
    <name evidence="11" type="ORF">TVAG_164600</name>
    <name evidence="5" type="ORF">TVAG_242190</name>
    <name evidence="12" type="ORF">TVAG_277940</name>
    <name evidence="9" type="ORF">TVAG_302160</name>
    <name evidence="8" type="ORF">TVAG_333200</name>
    <name evidence="6" type="ORF">TVAG_335820</name>
    <name evidence="13" type="ORF">TVAG_347960</name>
</gene>
<dbReference type="KEGG" id="tva:4774035"/>
<dbReference type="FunFam" id="3.30.1740.20:FF:000003">
    <property type="entry name" value="40S ribosomal protein S26"/>
    <property type="match status" value="1"/>
</dbReference>
<reference evidence="15" key="3">
    <citation type="journal article" date="2017" name="Cell Res.">
        <title>Cryo-EM structures of the 80S ribosomes from human parasites Trichomonas vaginalis and Toxoplasma gondii.</title>
        <authorList>
            <person name="Li Z."/>
            <person name="Guo Q."/>
            <person name="Zheng L."/>
            <person name="Ji Y."/>
            <person name="Xie Y.T."/>
            <person name="Lai D.H."/>
            <person name="Lun Z.R."/>
            <person name="Suo X."/>
            <person name="Gao N."/>
        </authorList>
    </citation>
    <scope>STRUCTURE BY ELECTRON MICROSCOPY (3.35 ANGSTROMS)</scope>
</reference>
<dbReference type="InterPro" id="IPR000892">
    <property type="entry name" value="Ribosomal_eS26"/>
</dbReference>
<dbReference type="RefSeq" id="XP_001325573.1">
    <property type="nucleotide sequence ID" value="XM_001325538.1"/>
</dbReference>
<keyword evidence="14" id="KW-1185">Reference proteome</keyword>
<organism evidence="13 14">
    <name type="scientific">Trichomonas vaginalis (strain ATCC PRA-98 / G3)</name>
    <dbReference type="NCBI Taxonomy" id="412133"/>
    <lineage>
        <taxon>Eukaryota</taxon>
        <taxon>Metamonada</taxon>
        <taxon>Parabasalia</taxon>
        <taxon>Trichomonadida</taxon>
        <taxon>Trichomonadidae</taxon>
        <taxon>Trichomonas</taxon>
    </lineage>
</organism>
<reference evidence="13" key="2">
    <citation type="journal article" date="2007" name="Science">
        <title>Draft genome sequence of the sexually transmitted pathogen Trichomonas vaginalis.</title>
        <authorList>
            <person name="Carlton J.M."/>
            <person name="Hirt R.P."/>
            <person name="Silva J.C."/>
            <person name="Delcher A.L."/>
            <person name="Schatz M."/>
            <person name="Zhao Q."/>
            <person name="Wortman J.R."/>
            <person name="Bidwell S.L."/>
            <person name="Alsmark U.C.M."/>
            <person name="Besteiro S."/>
            <person name="Sicheritz-Ponten T."/>
            <person name="Noel C.J."/>
            <person name="Dacks J.B."/>
            <person name="Foster P.G."/>
            <person name="Simillion C."/>
            <person name="Van de Peer Y."/>
            <person name="Miranda-Saavedra D."/>
            <person name="Barton G.J."/>
            <person name="Westrop G.D."/>
            <person name="Mueller S."/>
            <person name="Dessi D."/>
            <person name="Fiori P.L."/>
            <person name="Ren Q."/>
            <person name="Paulsen I."/>
            <person name="Zhang H."/>
            <person name="Bastida-Corcuera F.D."/>
            <person name="Simoes-Barbosa A."/>
            <person name="Brown M.T."/>
            <person name="Hayes R.D."/>
            <person name="Mukherjee M."/>
            <person name="Okumura C.Y."/>
            <person name="Schneider R."/>
            <person name="Smith A.J."/>
            <person name="Vanacova S."/>
            <person name="Villalvazo M."/>
            <person name="Haas B.J."/>
            <person name="Pertea M."/>
            <person name="Feldblyum T.V."/>
            <person name="Utterback T.R."/>
            <person name="Shu C.L."/>
            <person name="Osoegawa K."/>
            <person name="de Jong P.J."/>
            <person name="Hrdy I."/>
            <person name="Horvathova L."/>
            <person name="Zubacova Z."/>
            <person name="Dolezal P."/>
            <person name="Malik S.B."/>
            <person name="Logsdon J.M. Jr."/>
            <person name="Henze K."/>
            <person name="Gupta A."/>
            <person name="Wang C.C."/>
            <person name="Dunne R.L."/>
            <person name="Upcroft J.A."/>
            <person name="Upcroft P."/>
            <person name="White O."/>
            <person name="Salzberg S.L."/>
            <person name="Tang P."/>
            <person name="Chiu C.-H."/>
            <person name="Lee Y.-S."/>
            <person name="Embley T.M."/>
            <person name="Coombs G.H."/>
            <person name="Mottram J.C."/>
            <person name="Tachezy J."/>
            <person name="Fraser-Liggett C.M."/>
            <person name="Johnson P.J."/>
        </authorList>
    </citation>
    <scope>NUCLEOTIDE SEQUENCE [LARGE SCALE GENOMIC DNA]</scope>
    <source>
        <strain evidence="13">G3</strain>
    </source>
</reference>
<dbReference type="EMDB" id="EMD-6788"/>
<dbReference type="PDB" id="5XYI">
    <property type="method" value="EM"/>
    <property type="resolution" value="3.35 A"/>
    <property type="chains" value="a=1-118"/>
</dbReference>
<dbReference type="KEGG" id="tva:4765891"/>
<dbReference type="STRING" id="5722.A2DST7"/>
<dbReference type="Proteomes" id="UP000001542">
    <property type="component" value="Unassembled WGS sequence"/>
</dbReference>
<dbReference type="EMBL" id="DS113241">
    <property type="protein sequence ID" value="EAY16486.1"/>
    <property type="molecule type" value="Genomic_DNA"/>
</dbReference>
<dbReference type="KEGG" id="tva:4750635"/>